<feature type="transmembrane region" description="Helical" evidence="9">
    <location>
        <begin position="184"/>
        <end position="214"/>
    </location>
</feature>
<dbReference type="GO" id="GO:0005886">
    <property type="term" value="C:plasma membrane"/>
    <property type="evidence" value="ECO:0007669"/>
    <property type="project" value="UniProtKB-SubCell"/>
</dbReference>
<dbReference type="PANTHER" id="PTHR33908">
    <property type="entry name" value="MANNOSYLTRANSFERASE YKCB-RELATED"/>
    <property type="match status" value="1"/>
</dbReference>
<proteinExistence type="predicted"/>
<gene>
    <name evidence="10" type="ORF">KDA27_19215</name>
</gene>
<evidence type="ECO:0000256" key="8">
    <source>
        <dbReference type="SAM" id="MobiDB-lite"/>
    </source>
</evidence>
<accession>A0A956NEJ0</accession>
<feature type="transmembrane region" description="Helical" evidence="9">
    <location>
        <begin position="154"/>
        <end position="172"/>
    </location>
</feature>
<evidence type="ECO:0000256" key="5">
    <source>
        <dbReference type="ARBA" id="ARBA00022692"/>
    </source>
</evidence>
<feature type="transmembrane region" description="Helical" evidence="9">
    <location>
        <begin position="132"/>
        <end position="148"/>
    </location>
</feature>
<dbReference type="AlphaFoldDB" id="A0A956NEJ0"/>
<keyword evidence="3" id="KW-0328">Glycosyltransferase</keyword>
<sequence>MALLILVLGAAIRFTNLGSEGLWCDEGYTAFAVREPLPTLLSRLLTVDDAPPLYYLVEKAAVSFVGRSEAGLRLASALAGVLSIVVLLWSAFRFRTPVRSRPGLVDAKDPDPNDAGHADADRTNADQSRADLWSAATLAFLTTGVFHARQARSYSLLLLFAIAFVLAARSLLTGRGSRTRKGSSWVLAVSGILLCLTHNVGIVLVLVSLVLWPLGTREGTSFRRWSLLHLPALAVSAMWILGGSQLNVHSELNVWTEHYWESHSLALAPLYSMGLFVPGGIPSDDLAVGFSVPANLSRLWGGISVVCALACLASVVGGRTRAVGAHSRAVAARSHPTAVALRVELGLLLAPLVALTVVSLVVAPVYVLGRTDVLAYPAFALLMGRGLSRLPKWPAFGILLFWGGLSLLSIAPSYGYRDLGYAKGADRELAAQLGAELDSADWLVHTFMTSPSIEYYLERADVPHQTAWFPLVAGENTASDYPTPADSISSYVSQARRLRETIEAQLPETGDVWIFGLVAPTTEDDWGRVREAGVIDVGQLGYPVSVFLYQLVGMRSVPVAYAYRQDWVAGDRVVLRVPKQIWTPVDEIPDVRFEVR</sequence>
<protein>
    <recommendedName>
        <fullName evidence="12">Glycosyltransferase RgtA/B/C/D-like domain-containing protein</fullName>
    </recommendedName>
</protein>
<name>A0A956NEJ0_UNCEI</name>
<feature type="transmembrane region" description="Helical" evidence="9">
    <location>
        <begin position="74"/>
        <end position="92"/>
    </location>
</feature>
<evidence type="ECO:0000256" key="3">
    <source>
        <dbReference type="ARBA" id="ARBA00022676"/>
    </source>
</evidence>
<feature type="transmembrane region" description="Helical" evidence="9">
    <location>
        <begin position="393"/>
        <end position="414"/>
    </location>
</feature>
<comment type="caution">
    <text evidence="10">The sequence shown here is derived from an EMBL/GenBank/DDBJ whole genome shotgun (WGS) entry which is preliminary data.</text>
</comment>
<comment type="subcellular location">
    <subcellularLocation>
        <location evidence="1">Cell membrane</location>
        <topology evidence="1">Multi-pass membrane protein</topology>
    </subcellularLocation>
</comment>
<evidence type="ECO:0008006" key="12">
    <source>
        <dbReference type="Google" id="ProtNLM"/>
    </source>
</evidence>
<evidence type="ECO:0000256" key="6">
    <source>
        <dbReference type="ARBA" id="ARBA00022989"/>
    </source>
</evidence>
<reference evidence="10" key="2">
    <citation type="journal article" date="2021" name="Microbiome">
        <title>Successional dynamics and alternative stable states in a saline activated sludge microbial community over 9 years.</title>
        <authorList>
            <person name="Wang Y."/>
            <person name="Ye J."/>
            <person name="Ju F."/>
            <person name="Liu L."/>
            <person name="Boyd J.A."/>
            <person name="Deng Y."/>
            <person name="Parks D.H."/>
            <person name="Jiang X."/>
            <person name="Yin X."/>
            <person name="Woodcroft B.J."/>
            <person name="Tyson G.W."/>
            <person name="Hugenholtz P."/>
            <person name="Polz M.F."/>
            <person name="Zhang T."/>
        </authorList>
    </citation>
    <scope>NUCLEOTIDE SEQUENCE</scope>
    <source>
        <strain evidence="10">HKST-UBA02</strain>
    </source>
</reference>
<feature type="transmembrane region" description="Helical" evidence="9">
    <location>
        <begin position="299"/>
        <end position="318"/>
    </location>
</feature>
<evidence type="ECO:0000313" key="11">
    <source>
        <dbReference type="Proteomes" id="UP000739538"/>
    </source>
</evidence>
<feature type="transmembrane region" description="Helical" evidence="9">
    <location>
        <begin position="260"/>
        <end position="279"/>
    </location>
</feature>
<keyword evidence="4" id="KW-0808">Transferase</keyword>
<feature type="transmembrane region" description="Helical" evidence="9">
    <location>
        <begin position="339"/>
        <end position="367"/>
    </location>
</feature>
<dbReference type="EMBL" id="JAGQHS010000130">
    <property type="protein sequence ID" value="MCA9757930.1"/>
    <property type="molecule type" value="Genomic_DNA"/>
</dbReference>
<evidence type="ECO:0000256" key="1">
    <source>
        <dbReference type="ARBA" id="ARBA00004651"/>
    </source>
</evidence>
<evidence type="ECO:0000256" key="7">
    <source>
        <dbReference type="ARBA" id="ARBA00023136"/>
    </source>
</evidence>
<evidence type="ECO:0000256" key="9">
    <source>
        <dbReference type="SAM" id="Phobius"/>
    </source>
</evidence>
<organism evidence="10 11">
    <name type="scientific">Eiseniibacteriota bacterium</name>
    <dbReference type="NCBI Taxonomy" id="2212470"/>
    <lineage>
        <taxon>Bacteria</taxon>
        <taxon>Candidatus Eiseniibacteriota</taxon>
    </lineage>
</organism>
<keyword evidence="5 9" id="KW-0812">Transmembrane</keyword>
<dbReference type="PANTHER" id="PTHR33908:SF11">
    <property type="entry name" value="MEMBRANE PROTEIN"/>
    <property type="match status" value="1"/>
</dbReference>
<feature type="transmembrane region" description="Helical" evidence="9">
    <location>
        <begin position="226"/>
        <end position="248"/>
    </location>
</feature>
<feature type="compositionally biased region" description="Basic and acidic residues" evidence="8">
    <location>
        <begin position="106"/>
        <end position="123"/>
    </location>
</feature>
<reference evidence="10" key="1">
    <citation type="submission" date="2020-04" db="EMBL/GenBank/DDBJ databases">
        <authorList>
            <person name="Zhang T."/>
        </authorList>
    </citation>
    <scope>NUCLEOTIDE SEQUENCE</scope>
    <source>
        <strain evidence="10">HKST-UBA02</strain>
    </source>
</reference>
<dbReference type="Proteomes" id="UP000739538">
    <property type="component" value="Unassembled WGS sequence"/>
</dbReference>
<evidence type="ECO:0000313" key="10">
    <source>
        <dbReference type="EMBL" id="MCA9757930.1"/>
    </source>
</evidence>
<keyword evidence="6 9" id="KW-1133">Transmembrane helix</keyword>
<dbReference type="InterPro" id="IPR050297">
    <property type="entry name" value="LipidA_mod_glycosyltrf_83"/>
</dbReference>
<evidence type="ECO:0000256" key="2">
    <source>
        <dbReference type="ARBA" id="ARBA00022475"/>
    </source>
</evidence>
<evidence type="ECO:0000256" key="4">
    <source>
        <dbReference type="ARBA" id="ARBA00022679"/>
    </source>
</evidence>
<dbReference type="GO" id="GO:0016763">
    <property type="term" value="F:pentosyltransferase activity"/>
    <property type="evidence" value="ECO:0007669"/>
    <property type="project" value="TreeGrafter"/>
</dbReference>
<keyword evidence="2" id="KW-1003">Cell membrane</keyword>
<keyword evidence="7 9" id="KW-0472">Membrane</keyword>
<feature type="region of interest" description="Disordered" evidence="8">
    <location>
        <begin position="103"/>
        <end position="123"/>
    </location>
</feature>
<dbReference type="GO" id="GO:0009103">
    <property type="term" value="P:lipopolysaccharide biosynthetic process"/>
    <property type="evidence" value="ECO:0007669"/>
    <property type="project" value="UniProtKB-ARBA"/>
</dbReference>